<evidence type="ECO:0000313" key="2">
    <source>
        <dbReference type="Proteomes" id="UP000008021"/>
    </source>
</evidence>
<dbReference type="HOGENOM" id="CLU_1734390_0_0_1"/>
<organism evidence="1">
    <name type="scientific">Oryza meridionalis</name>
    <dbReference type="NCBI Taxonomy" id="40149"/>
    <lineage>
        <taxon>Eukaryota</taxon>
        <taxon>Viridiplantae</taxon>
        <taxon>Streptophyta</taxon>
        <taxon>Embryophyta</taxon>
        <taxon>Tracheophyta</taxon>
        <taxon>Spermatophyta</taxon>
        <taxon>Magnoliopsida</taxon>
        <taxon>Liliopsida</taxon>
        <taxon>Poales</taxon>
        <taxon>Poaceae</taxon>
        <taxon>BOP clade</taxon>
        <taxon>Oryzoideae</taxon>
        <taxon>Oryzeae</taxon>
        <taxon>Oryzinae</taxon>
        <taxon>Oryza</taxon>
    </lineage>
</organism>
<keyword evidence="2" id="KW-1185">Reference proteome</keyword>
<evidence type="ECO:0000313" key="1">
    <source>
        <dbReference type="EnsemblPlants" id="OMERI05G21910.1"/>
    </source>
</evidence>
<name>A0A0E0DUE1_9ORYZ</name>
<protein>
    <submittedName>
        <fullName evidence="1">Uncharacterized protein</fullName>
    </submittedName>
</protein>
<dbReference type="AlphaFoldDB" id="A0A0E0DUE1"/>
<dbReference type="EnsemblPlants" id="OMERI05G21910.1">
    <property type="protein sequence ID" value="OMERI05G21910.1"/>
    <property type="gene ID" value="OMERI05G21910"/>
</dbReference>
<sequence length="151" mass="17149">MCWRPLGHLRAYLRRRRGEAKSSSTHATPIYAIAETAASIYRHSYPSHSVDPSLLAMAWPTVRPARPRASHAQEKTAWAQATFEASICSRWRHRAQKGRSGDGRLRKWRCVRKGDPTEMSETRVRLRELGAVVRPYLQEIESGFFGGLMGS</sequence>
<proteinExistence type="predicted"/>
<reference evidence="1" key="2">
    <citation type="submission" date="2018-05" db="EMBL/GenBank/DDBJ databases">
        <title>OmerRS3 (Oryza meridionalis Reference Sequence Version 3).</title>
        <authorList>
            <person name="Zhang J."/>
            <person name="Kudrna D."/>
            <person name="Lee S."/>
            <person name="Talag J."/>
            <person name="Welchert J."/>
            <person name="Wing R.A."/>
        </authorList>
    </citation>
    <scope>NUCLEOTIDE SEQUENCE [LARGE SCALE GENOMIC DNA]</scope>
    <source>
        <strain evidence="1">cv. OR44</strain>
    </source>
</reference>
<accession>A0A0E0DUE1</accession>
<reference evidence="1" key="1">
    <citation type="submission" date="2015-04" db="UniProtKB">
        <authorList>
            <consortium name="EnsemblPlants"/>
        </authorList>
    </citation>
    <scope>IDENTIFICATION</scope>
</reference>
<dbReference type="Proteomes" id="UP000008021">
    <property type="component" value="Chromosome 5"/>
</dbReference>
<dbReference type="Gramene" id="OMERI05G21910.1">
    <property type="protein sequence ID" value="OMERI05G21910.1"/>
    <property type="gene ID" value="OMERI05G21910"/>
</dbReference>